<dbReference type="Pfam" id="PF00024">
    <property type="entry name" value="PAN_1"/>
    <property type="match status" value="1"/>
</dbReference>
<proteinExistence type="predicted"/>
<keyword evidence="4" id="KW-1185">Reference proteome</keyword>
<feature type="chain" id="PRO_5040723863" description="Apple domain-containing protein" evidence="1">
    <location>
        <begin position="33"/>
        <end position="139"/>
    </location>
</feature>
<dbReference type="SUPFAM" id="SSF57414">
    <property type="entry name" value="Hairpin loop containing domain-like"/>
    <property type="match status" value="1"/>
</dbReference>
<dbReference type="PROSITE" id="PS50948">
    <property type="entry name" value="PAN"/>
    <property type="match status" value="1"/>
</dbReference>
<protein>
    <recommendedName>
        <fullName evidence="2">Apple domain-containing protein</fullName>
    </recommendedName>
</protein>
<evidence type="ECO:0000259" key="2">
    <source>
        <dbReference type="PROSITE" id="PS50948"/>
    </source>
</evidence>
<evidence type="ECO:0000256" key="1">
    <source>
        <dbReference type="SAM" id="SignalP"/>
    </source>
</evidence>
<feature type="domain" description="Apple" evidence="2">
    <location>
        <begin position="36"/>
        <end position="105"/>
    </location>
</feature>
<reference evidence="3" key="1">
    <citation type="submission" date="2023-01" db="EMBL/GenBank/DDBJ databases">
        <title>Genome assembly of the deep-sea coral Lophelia pertusa.</title>
        <authorList>
            <person name="Herrera S."/>
            <person name="Cordes E."/>
        </authorList>
    </citation>
    <scope>NUCLEOTIDE SEQUENCE</scope>
    <source>
        <strain evidence="3">USNM1676648</strain>
        <tissue evidence="3">Polyp</tissue>
    </source>
</reference>
<evidence type="ECO:0000313" key="3">
    <source>
        <dbReference type="EMBL" id="KAJ7394319.1"/>
    </source>
</evidence>
<comment type="caution">
    <text evidence="3">The sequence shown here is derived from an EMBL/GenBank/DDBJ whole genome shotgun (WGS) entry which is preliminary data.</text>
</comment>
<organism evidence="3 4">
    <name type="scientific">Desmophyllum pertusum</name>
    <dbReference type="NCBI Taxonomy" id="174260"/>
    <lineage>
        <taxon>Eukaryota</taxon>
        <taxon>Metazoa</taxon>
        <taxon>Cnidaria</taxon>
        <taxon>Anthozoa</taxon>
        <taxon>Hexacorallia</taxon>
        <taxon>Scleractinia</taxon>
        <taxon>Caryophylliina</taxon>
        <taxon>Caryophylliidae</taxon>
        <taxon>Desmophyllum</taxon>
    </lineage>
</organism>
<gene>
    <name evidence="3" type="ORF">OS493_000122</name>
</gene>
<dbReference type="EMBL" id="MU825396">
    <property type="protein sequence ID" value="KAJ7394319.1"/>
    <property type="molecule type" value="Genomic_DNA"/>
</dbReference>
<dbReference type="Proteomes" id="UP001163046">
    <property type="component" value="Unassembled WGS sequence"/>
</dbReference>
<sequence length="139" mass="15798">MIRVALSVEISNWLKPFLALALLLFMSNNSMSEATCREEKMTWGSALMNHTYKTVHADNFVGCLLKCNQDPQCRSFNFWWNKLECDFNNATKYSASASFICKVNCACVHRDMDSEEYSGDDCLGAADMVNEARKQNMPI</sequence>
<dbReference type="InterPro" id="IPR003609">
    <property type="entry name" value="Pan_app"/>
</dbReference>
<keyword evidence="1" id="KW-0732">Signal</keyword>
<name>A0A9X0DDT2_9CNID</name>
<dbReference type="AlphaFoldDB" id="A0A9X0DDT2"/>
<feature type="signal peptide" evidence="1">
    <location>
        <begin position="1"/>
        <end position="32"/>
    </location>
</feature>
<evidence type="ECO:0000313" key="4">
    <source>
        <dbReference type="Proteomes" id="UP001163046"/>
    </source>
</evidence>
<accession>A0A9X0DDT2</accession>